<evidence type="ECO:0000313" key="2">
    <source>
        <dbReference type="EMBL" id="PST97364.1"/>
    </source>
</evidence>
<evidence type="ECO:0000313" key="3">
    <source>
        <dbReference type="Proteomes" id="UP000241858"/>
    </source>
</evidence>
<feature type="signal peptide" evidence="1">
    <location>
        <begin position="1"/>
        <end position="19"/>
    </location>
</feature>
<dbReference type="EMBL" id="PYLY01000069">
    <property type="protein sequence ID" value="PST97364.1"/>
    <property type="molecule type" value="Genomic_DNA"/>
</dbReference>
<name>A0A2T3HSK6_9GAMM</name>
<dbReference type="RefSeq" id="WP_061000920.1">
    <property type="nucleotide sequence ID" value="NZ_LNQZ01000046.1"/>
</dbReference>
<keyword evidence="1" id="KW-0732">Signal</keyword>
<sequence>MKVLLSLLVGVGFSSQVQAYTPAAYFGAYALNENVNALEILKNNYHINNVDVGFLLLQPGKSCSFSNITDGSYTNPILEHVEQYRSFVNGDNGTLGLVFSGAESNNAIDPLSLCSIEELTNLIRDSINASQVPIKRISFDIESHKFQLGQLDNHFYDKLLSVSSNIKAMYDGIDIKVTFPQYSGYWASGYNQPLYNFLSDSNNLIDYVEIMTSANSSQLVSWVNSTVSHFPQSLSKSKIAILLTSGNKFSDDFDANSLKEQFSSYAGITTLVTDSEHISHGNSLLFNELNSNGEVIPPTEPTDNLVLSVSNLSTTVGINPYFYNNNNEIMNVGYIGPNTTVSYDTNTYIDTDIINGQTGVELKVNYWGDLWVSCPINYDFNSDTVINLLVDPSNNTVTCN</sequence>
<dbReference type="Proteomes" id="UP000241858">
    <property type="component" value="Unassembled WGS sequence"/>
</dbReference>
<proteinExistence type="predicted"/>
<dbReference type="AlphaFoldDB" id="A0A2T3HSK6"/>
<evidence type="ECO:0000256" key="1">
    <source>
        <dbReference type="SAM" id="SignalP"/>
    </source>
</evidence>
<organism evidence="2 3">
    <name type="scientific">Photobacterium aquimaris</name>
    <dbReference type="NCBI Taxonomy" id="512643"/>
    <lineage>
        <taxon>Bacteria</taxon>
        <taxon>Pseudomonadati</taxon>
        <taxon>Pseudomonadota</taxon>
        <taxon>Gammaproteobacteria</taxon>
        <taxon>Vibrionales</taxon>
        <taxon>Vibrionaceae</taxon>
        <taxon>Photobacterium</taxon>
    </lineage>
</organism>
<reference evidence="2 3" key="1">
    <citation type="submission" date="2018-03" db="EMBL/GenBank/DDBJ databases">
        <title>Whole genome sequencing of Histamine producing bacteria.</title>
        <authorList>
            <person name="Butler K."/>
        </authorList>
    </citation>
    <scope>NUCLEOTIDE SEQUENCE [LARGE SCALE GENOMIC DNA]</scope>
    <source>
        <strain evidence="2 3">DSM 23343</strain>
    </source>
</reference>
<accession>A0A2T3HSK6</accession>
<comment type="caution">
    <text evidence="2">The sequence shown here is derived from an EMBL/GenBank/DDBJ whole genome shotgun (WGS) entry which is preliminary data.</text>
</comment>
<evidence type="ECO:0008006" key="4">
    <source>
        <dbReference type="Google" id="ProtNLM"/>
    </source>
</evidence>
<gene>
    <name evidence="2" type="ORF">C0W81_19800</name>
</gene>
<dbReference type="OrthoDB" id="5906735at2"/>
<protein>
    <recommendedName>
        <fullName evidence="4">GH18 domain-containing protein</fullName>
    </recommendedName>
</protein>
<feature type="chain" id="PRO_5015442934" description="GH18 domain-containing protein" evidence="1">
    <location>
        <begin position="20"/>
        <end position="400"/>
    </location>
</feature>